<dbReference type="PANTHER" id="PTHR36973:SF4">
    <property type="entry name" value="NODULATION PROTEIN"/>
    <property type="match status" value="1"/>
</dbReference>
<keyword evidence="2" id="KW-0808">Transferase</keyword>
<keyword evidence="3" id="KW-1185">Reference proteome</keyword>
<feature type="domain" description="Methyltransferase FkbM" evidence="1">
    <location>
        <begin position="50"/>
        <end position="218"/>
    </location>
</feature>
<evidence type="ECO:0000313" key="2">
    <source>
        <dbReference type="EMBL" id="MDH6504726.1"/>
    </source>
</evidence>
<evidence type="ECO:0000259" key="1">
    <source>
        <dbReference type="Pfam" id="PF05050"/>
    </source>
</evidence>
<keyword evidence="2" id="KW-0489">Methyltransferase</keyword>
<dbReference type="EMBL" id="JARXYA010000012">
    <property type="protein sequence ID" value="MDH6504726.1"/>
    <property type="molecule type" value="Genomic_DNA"/>
</dbReference>
<sequence length="248" mass="28140">MSIQIFQLRLKKMLFLLRYPRLIKALLQHKIFAAVEHDAVLKWRYSTIVDIGANRGQFALACRALLPDAKVISFEPLPKAAEIFNQFFQDDPNVRIYRAAIGPQQSQEVMHISARDDSSSLLPMGSEQVKTFPGTEEVGTIHVDVAPLDYFLKVSDISAPALLKIDVQGYEFEVLTGCESLLNVFEHVYCECSFVELYTGQKLVDSIIDWLHQRGFRLSGVHNMSHDKLGKAIQADFLFERMPRVLPA</sequence>
<reference evidence="2" key="1">
    <citation type="submission" date="2023-04" db="EMBL/GenBank/DDBJ databases">
        <title>Genome Encyclopedia of Bacteria and Archaea VI: Functional Genomics of Type Strains.</title>
        <authorList>
            <person name="Whitman W."/>
        </authorList>
    </citation>
    <scope>NUCLEOTIDE SEQUENCE</scope>
    <source>
        <strain evidence="2">Enz.4-51</strain>
    </source>
</reference>
<dbReference type="InterPro" id="IPR006342">
    <property type="entry name" value="FkbM_mtfrase"/>
</dbReference>
<accession>A0AA43M9N3</accession>
<dbReference type="AlphaFoldDB" id="A0AA43M9N3"/>
<dbReference type="SUPFAM" id="SSF53335">
    <property type="entry name" value="S-adenosyl-L-methionine-dependent methyltransferases"/>
    <property type="match status" value="1"/>
</dbReference>
<dbReference type="NCBIfam" id="TIGR01444">
    <property type="entry name" value="fkbM_fam"/>
    <property type="match status" value="1"/>
</dbReference>
<name>A0AA43M9N3_9BURK</name>
<dbReference type="InterPro" id="IPR053188">
    <property type="entry name" value="FkbM_Methyltransferase"/>
</dbReference>
<dbReference type="Gene3D" id="3.40.50.150">
    <property type="entry name" value="Vaccinia Virus protein VP39"/>
    <property type="match status" value="1"/>
</dbReference>
<dbReference type="Proteomes" id="UP001161160">
    <property type="component" value="Unassembled WGS sequence"/>
</dbReference>
<proteinExistence type="predicted"/>
<evidence type="ECO:0000313" key="3">
    <source>
        <dbReference type="Proteomes" id="UP001161160"/>
    </source>
</evidence>
<dbReference type="RefSeq" id="WP_280756977.1">
    <property type="nucleotide sequence ID" value="NZ_JARXXW010000014.1"/>
</dbReference>
<comment type="caution">
    <text evidence="2">The sequence shown here is derived from an EMBL/GenBank/DDBJ whole genome shotgun (WGS) entry which is preliminary data.</text>
</comment>
<organism evidence="2 3">
    <name type="scientific">Polynucleobacter sphagniphilus</name>
    <dbReference type="NCBI Taxonomy" id="1743169"/>
    <lineage>
        <taxon>Bacteria</taxon>
        <taxon>Pseudomonadati</taxon>
        <taxon>Pseudomonadota</taxon>
        <taxon>Betaproteobacteria</taxon>
        <taxon>Burkholderiales</taxon>
        <taxon>Burkholderiaceae</taxon>
        <taxon>Polynucleobacter</taxon>
    </lineage>
</organism>
<dbReference type="PANTHER" id="PTHR36973">
    <property type="entry name" value="SLL1456 PROTEIN-RELATED"/>
    <property type="match status" value="1"/>
</dbReference>
<dbReference type="GO" id="GO:0032259">
    <property type="term" value="P:methylation"/>
    <property type="evidence" value="ECO:0007669"/>
    <property type="project" value="UniProtKB-KW"/>
</dbReference>
<dbReference type="GO" id="GO:0008171">
    <property type="term" value="F:O-methyltransferase activity"/>
    <property type="evidence" value="ECO:0007669"/>
    <property type="project" value="TreeGrafter"/>
</dbReference>
<gene>
    <name evidence="2" type="ORF">M2127_002055</name>
</gene>
<dbReference type="Pfam" id="PF05050">
    <property type="entry name" value="Methyltransf_21"/>
    <property type="match status" value="1"/>
</dbReference>
<protein>
    <submittedName>
        <fullName evidence="2">FkbM family methyltransferase</fullName>
    </submittedName>
</protein>
<dbReference type="InterPro" id="IPR029063">
    <property type="entry name" value="SAM-dependent_MTases_sf"/>
</dbReference>